<keyword evidence="2" id="KW-0812">Transmembrane</keyword>
<dbReference type="Pfam" id="PF08479">
    <property type="entry name" value="POTRA_2"/>
    <property type="match status" value="1"/>
</dbReference>
<dbReference type="Pfam" id="PF03865">
    <property type="entry name" value="ShlB"/>
    <property type="match status" value="1"/>
</dbReference>
<keyword evidence="8" id="KW-1185">Reference proteome</keyword>
<evidence type="ECO:0000256" key="4">
    <source>
        <dbReference type="SAM" id="MobiDB-lite"/>
    </source>
</evidence>
<evidence type="ECO:0000313" key="7">
    <source>
        <dbReference type="EMBL" id="MDG2992089.1"/>
    </source>
</evidence>
<dbReference type="Gene3D" id="2.40.160.50">
    <property type="entry name" value="membrane protein fhac: a member of the omp85/tpsb transporter family"/>
    <property type="match status" value="1"/>
</dbReference>
<reference evidence="7" key="2">
    <citation type="submission" date="2022-01" db="EMBL/GenBank/DDBJ databases">
        <authorList>
            <person name="Zivanovic Y."/>
            <person name="Moreira D."/>
            <person name="Lopez-Garcia P."/>
        </authorList>
    </citation>
    <scope>NUCLEOTIDE SEQUENCE</scope>
    <source>
        <strain evidence="7">G9</strain>
    </source>
</reference>
<evidence type="ECO:0000256" key="3">
    <source>
        <dbReference type="ARBA" id="ARBA00023237"/>
    </source>
</evidence>
<name>A0ABT6F2M4_9SYNE</name>
<reference evidence="7" key="1">
    <citation type="journal article" date="2022" name="Genome Biol. Evol.">
        <title>A New Gene Family Diagnostic for Intracellular Biomineralization of Amorphous Ca Carbonates by Cyanobacteria.</title>
        <authorList>
            <person name="Benzerara K."/>
            <person name="Duprat E."/>
            <person name="Bitard-Feildel T."/>
            <person name="Caumes G."/>
            <person name="Cassier-Chauvat C."/>
            <person name="Chauvat F."/>
            <person name="Dezi M."/>
            <person name="Diop S.I."/>
            <person name="Gaschignard G."/>
            <person name="Gorgen S."/>
            <person name="Gugger M."/>
            <person name="Lopez-Garcia P."/>
            <person name="Millet M."/>
            <person name="Skouri-Panet F."/>
            <person name="Moreira D."/>
            <person name="Callebaut I."/>
        </authorList>
    </citation>
    <scope>NUCLEOTIDE SEQUENCE</scope>
    <source>
        <strain evidence="7">G9</strain>
    </source>
</reference>
<proteinExistence type="predicted"/>
<dbReference type="Proteomes" id="UP001154265">
    <property type="component" value="Unassembled WGS sequence"/>
</dbReference>
<evidence type="ECO:0000256" key="2">
    <source>
        <dbReference type="ARBA" id="ARBA00022692"/>
    </source>
</evidence>
<evidence type="ECO:0000313" key="8">
    <source>
        <dbReference type="Proteomes" id="UP001154265"/>
    </source>
</evidence>
<feature type="region of interest" description="Disordered" evidence="4">
    <location>
        <begin position="1"/>
        <end position="25"/>
    </location>
</feature>
<dbReference type="InterPro" id="IPR051544">
    <property type="entry name" value="TPS_OM_transporter"/>
</dbReference>
<evidence type="ECO:0000259" key="6">
    <source>
        <dbReference type="Pfam" id="PF08479"/>
    </source>
</evidence>
<evidence type="ECO:0000256" key="1">
    <source>
        <dbReference type="ARBA" id="ARBA00022452"/>
    </source>
</evidence>
<sequence>MPPPLRPDDEAPLAPPPPPPQPLEPTGITLNVNEIIVEGSTVFGPTEFDPIIAPLEGRAVDLEDLQQAADDITKLYLDNGYFSSRAELDTQQATDGTIVIQVFEGRLEDIEVEGNKGIVTSYITSRIRLGAGVPLNSDRLEDQLRLLRSDPLFENVSASLKPGANPEDSILVIRVIPANWFNASFGMDNNSPPAVAPERSTAFLAYRNLSGRGDTLYASYSLGNNLGTFNWGGSNTGEFGYSLPVNAMNGTLSLRTVIAGSKITQADVADFGIRSEASIYQIGFRQPVIRTFREELAFSAGFLAQNGQTFLFDNQPFPFGIGPNEDGYSASRVFEFAQDYTRRDDSGAWAFRSQFNFGVPIFGATQNPSPAPDGNFFSWVGNGQRVQQLWADNFMILRTDIQLSPNSLLPFHQFVIGGGLSVRGYPTNARSGDNGIRFSTEARFPVLRASNRRPIISINPLFDAGWVWNNSSNPNGVVPNNFLAGVGMGLLIQPVRNLDIKFEYAIPLLNLPDQAPSLQADGIYFSITMRP</sequence>
<protein>
    <submittedName>
        <fullName evidence="7">ShlB/FhaC/HecB family hemolysin secretion/activation protein</fullName>
    </submittedName>
</protein>
<feature type="compositionally biased region" description="Pro residues" evidence="4">
    <location>
        <begin position="13"/>
        <end position="23"/>
    </location>
</feature>
<dbReference type="PANTHER" id="PTHR34597:SF1">
    <property type="entry name" value="HEME_HEMOPEXIN TRANSPORTER PROTEIN HUXB"/>
    <property type="match status" value="1"/>
</dbReference>
<keyword evidence="3" id="KW-0998">Cell outer membrane</keyword>
<accession>A0ABT6F2M4</accession>
<evidence type="ECO:0000259" key="5">
    <source>
        <dbReference type="Pfam" id="PF03865"/>
    </source>
</evidence>
<gene>
    <name evidence="7" type="ORF">L3556_14280</name>
</gene>
<dbReference type="Gene3D" id="3.10.20.310">
    <property type="entry name" value="membrane protein fhac"/>
    <property type="match status" value="1"/>
</dbReference>
<dbReference type="InterPro" id="IPR005565">
    <property type="entry name" value="Hemolysn_activator_HlyB_C"/>
</dbReference>
<keyword evidence="1" id="KW-0472">Membrane</keyword>
<dbReference type="EMBL" id="JAKKUT010000007">
    <property type="protein sequence ID" value="MDG2992089.1"/>
    <property type="molecule type" value="Genomic_DNA"/>
</dbReference>
<feature type="domain" description="Polypeptide-transport-associated ShlB-type" evidence="6">
    <location>
        <begin position="31"/>
        <end position="105"/>
    </location>
</feature>
<feature type="domain" description="Haemolysin activator HlyB C-terminal" evidence="5">
    <location>
        <begin position="168"/>
        <end position="490"/>
    </location>
</feature>
<comment type="caution">
    <text evidence="7">The sequence shown here is derived from an EMBL/GenBank/DDBJ whole genome shotgun (WGS) entry which is preliminary data.</text>
</comment>
<organism evidence="7 8">
    <name type="scientific">Candidatus Synechococcus calcipolaris G9</name>
    <dbReference type="NCBI Taxonomy" id="1497997"/>
    <lineage>
        <taxon>Bacteria</taxon>
        <taxon>Bacillati</taxon>
        <taxon>Cyanobacteriota</taxon>
        <taxon>Cyanophyceae</taxon>
        <taxon>Synechococcales</taxon>
        <taxon>Synechococcaceae</taxon>
        <taxon>Synechococcus</taxon>
    </lineage>
</organism>
<dbReference type="PANTHER" id="PTHR34597">
    <property type="entry name" value="SLR1661 PROTEIN"/>
    <property type="match status" value="1"/>
</dbReference>
<keyword evidence="1" id="KW-1134">Transmembrane beta strand</keyword>
<dbReference type="InterPro" id="IPR013686">
    <property type="entry name" value="Polypept-transport_assoc_ShlB"/>
</dbReference>